<evidence type="ECO:0000313" key="5">
    <source>
        <dbReference type="Proteomes" id="UP001198571"/>
    </source>
</evidence>
<evidence type="ECO:0000256" key="1">
    <source>
        <dbReference type="SAM" id="Coils"/>
    </source>
</evidence>
<dbReference type="Pfam" id="PF13514">
    <property type="entry name" value="AAA_27"/>
    <property type="match status" value="1"/>
</dbReference>
<feature type="coiled-coil region" evidence="1">
    <location>
        <begin position="589"/>
        <end position="616"/>
    </location>
</feature>
<dbReference type="EMBL" id="JACDXX010000026">
    <property type="protein sequence ID" value="MCB5412050.1"/>
    <property type="molecule type" value="Genomic_DNA"/>
</dbReference>
<feature type="region of interest" description="Disordered" evidence="2">
    <location>
        <begin position="510"/>
        <end position="534"/>
    </location>
</feature>
<feature type="domain" description="YhaN AAA" evidence="3">
    <location>
        <begin position="1"/>
        <end position="206"/>
    </location>
</feature>
<keyword evidence="1" id="KW-0175">Coiled coil</keyword>
<dbReference type="Gene3D" id="3.40.50.300">
    <property type="entry name" value="P-loop containing nucleotide triphosphate hydrolases"/>
    <property type="match status" value="2"/>
</dbReference>
<keyword evidence="5" id="KW-1185">Reference proteome</keyword>
<dbReference type="InterPro" id="IPR038734">
    <property type="entry name" value="YhaN_AAA"/>
</dbReference>
<sequence>MRLNRLDLTRYGRFTDQSLSFPPPAPGAADLHIVFGPNEAGKSTLFSAWLDLLFGIPLRTRYDFRHPGPSLTIGADLSHAGGRLEVKRLKRSSASLLDRYDAPLPEAVLQSALGGLTREGYSAMFSLDDDTLEKGGDSILASRGDLGEMLFSASAGLARLTPELEKLRLGLDSFHRSGKRSGWLYDAKKQLTGLDRQRRALEVSASALKKLTQDEQAAALDWRRAREAETALQARLEELQSLAASLPLRARREALEAQLAPLAHLPGAGPAQQRLFERSDRERYLLEERIRDRAGRLEGLEAQRRQHSPDPAALAAAGAIAEAEALRSDYDGALRDIPRRREVLNAALTRRAALLAQLGQTTADEAELRLSSPQKARLRAALSARSGLETALVNATGETARAARLFERERALPGDRAEPGDDAMLAQLLARLRARDPAENLARAERERDLARGALSRALAALAPWQGDSARLAARTPPAPWAISAWETEIENARREETDARREIAALTEELQQPASPQEAGPHEPPPSPREFARARARREALWAAHLAELSLQSASAYELALREDDRLATRLAETLAETRKAALAVTARQKLTSRLQSAEEQAMAAASRSAELLAEIAAMAAELGLAGAGLAEVRSWLPLRSTALAAAASLAEAEAALQSAKAGRAEAAQALAGALHLPDADADYDTLFARASARLQQAETRQAARLRLQALSQDLDERRASEQVAQARLAEWRSSWQAAAAGTLLARYEDHDAQLGQVLDLLEAWGSEDMIVSEQLDRIGKMEANRQRFSEAWDRVLLHFDGAETLSWDQALARLSDAREAARVLAGLTRQIETGQREAAADQLALAGIQTALRTLGESLDWQGAPGDLAAHLQECCTAAILRREIEDLSKSIESQCDHPSATDAVQLRSDISGLKSELEMLRSETEAAQARHHEARRRIEAVGGDEALALLEESRATLLMEMREKAEAHLRGRFGLIAFEAGLHRYREQHRSAMLARASEAFSRLSHGAYSGLAAQPDAAQDVLVALAASGGAKLAADLSKGTRFQLYLALRIAGYHELAQSRPTVPFIADDIMETFDDQRSEAAFALLGEMSKTGQVIYLTHHRHLCDIALQACPEAKLLDLSAL</sequence>
<dbReference type="InterPro" id="IPR027417">
    <property type="entry name" value="P-loop_NTPase"/>
</dbReference>
<evidence type="ECO:0000259" key="3">
    <source>
        <dbReference type="Pfam" id="PF13514"/>
    </source>
</evidence>
<dbReference type="RefSeq" id="WP_226937481.1">
    <property type="nucleotide sequence ID" value="NZ_JACDXX010000026.1"/>
</dbReference>
<feature type="coiled-coil region" evidence="1">
    <location>
        <begin position="441"/>
        <end position="510"/>
    </location>
</feature>
<dbReference type="PANTHER" id="PTHR41259:SF1">
    <property type="entry name" value="DOUBLE-STRAND BREAK REPAIR RAD50 ATPASE, PUTATIVE-RELATED"/>
    <property type="match status" value="1"/>
</dbReference>
<comment type="caution">
    <text evidence="4">The sequence shown here is derived from an EMBL/GenBank/DDBJ whole genome shotgun (WGS) entry which is preliminary data.</text>
</comment>
<gene>
    <name evidence="4" type="ORF">H0485_18855</name>
</gene>
<dbReference type="Proteomes" id="UP001198571">
    <property type="component" value="Unassembled WGS sequence"/>
</dbReference>
<protein>
    <submittedName>
        <fullName evidence="4">AAA family ATPase</fullName>
    </submittedName>
</protein>
<dbReference type="SUPFAM" id="SSF52540">
    <property type="entry name" value="P-loop containing nucleoside triphosphate hydrolases"/>
    <property type="match status" value="1"/>
</dbReference>
<dbReference type="PANTHER" id="PTHR41259">
    <property type="entry name" value="DOUBLE-STRAND BREAK REPAIR RAD50 ATPASE, PUTATIVE-RELATED"/>
    <property type="match status" value="1"/>
</dbReference>
<feature type="coiled-coil region" evidence="1">
    <location>
        <begin position="906"/>
        <end position="940"/>
    </location>
</feature>
<evidence type="ECO:0000256" key="2">
    <source>
        <dbReference type="SAM" id="MobiDB-lite"/>
    </source>
</evidence>
<evidence type="ECO:0000313" key="4">
    <source>
        <dbReference type="EMBL" id="MCB5412050.1"/>
    </source>
</evidence>
<name>A0ABS8CSC6_9RHOB</name>
<accession>A0ABS8CSC6</accession>
<organism evidence="4 5">
    <name type="scientific">Pseudogemmobacter faecipullorum</name>
    <dbReference type="NCBI Taxonomy" id="2755041"/>
    <lineage>
        <taxon>Bacteria</taxon>
        <taxon>Pseudomonadati</taxon>
        <taxon>Pseudomonadota</taxon>
        <taxon>Alphaproteobacteria</taxon>
        <taxon>Rhodobacterales</taxon>
        <taxon>Paracoccaceae</taxon>
        <taxon>Pseudogemmobacter</taxon>
    </lineage>
</organism>
<reference evidence="4 5" key="1">
    <citation type="submission" date="2020-07" db="EMBL/GenBank/DDBJ databases">
        <title>Pseudogemmobacter sp. nov., isolated from poultry manure in Taiwan.</title>
        <authorList>
            <person name="Lin S.-Y."/>
            <person name="Tang Y.-S."/>
            <person name="Young C.-C."/>
        </authorList>
    </citation>
    <scope>NUCLEOTIDE SEQUENCE [LARGE SCALE GENOMIC DNA]</scope>
    <source>
        <strain evidence="4 5">CC-YST710</strain>
    </source>
</reference>
<proteinExistence type="predicted"/>